<gene>
    <name evidence="1" type="primary">Acey_s0079.g1290</name>
    <name evidence="1" type="ORF">Y032_0079g1290</name>
</gene>
<keyword evidence="2" id="KW-1185">Reference proteome</keyword>
<name>A0A016TUB3_9BILA</name>
<dbReference type="Proteomes" id="UP000024635">
    <property type="component" value="Unassembled WGS sequence"/>
</dbReference>
<comment type="caution">
    <text evidence="1">The sequence shown here is derived from an EMBL/GenBank/DDBJ whole genome shotgun (WGS) entry which is preliminary data.</text>
</comment>
<dbReference type="EMBL" id="JARK01001415">
    <property type="protein sequence ID" value="EYC05988.1"/>
    <property type="molecule type" value="Genomic_DNA"/>
</dbReference>
<protein>
    <submittedName>
        <fullName evidence="1">Uncharacterized protein</fullName>
    </submittedName>
</protein>
<evidence type="ECO:0000313" key="1">
    <source>
        <dbReference type="EMBL" id="EYC05988.1"/>
    </source>
</evidence>
<sequence>MRRRHFTSSARRYVSFKYQHIRRRSSKASLMPPFLLVLLGANMKNSVASMSVVPVKILYIITAIFCPPTSKHWQP</sequence>
<organism evidence="1 2">
    <name type="scientific">Ancylostoma ceylanicum</name>
    <dbReference type="NCBI Taxonomy" id="53326"/>
    <lineage>
        <taxon>Eukaryota</taxon>
        <taxon>Metazoa</taxon>
        <taxon>Ecdysozoa</taxon>
        <taxon>Nematoda</taxon>
        <taxon>Chromadorea</taxon>
        <taxon>Rhabditida</taxon>
        <taxon>Rhabditina</taxon>
        <taxon>Rhabditomorpha</taxon>
        <taxon>Strongyloidea</taxon>
        <taxon>Ancylostomatidae</taxon>
        <taxon>Ancylostomatinae</taxon>
        <taxon>Ancylostoma</taxon>
    </lineage>
</organism>
<dbReference type="AlphaFoldDB" id="A0A016TUB3"/>
<evidence type="ECO:0000313" key="2">
    <source>
        <dbReference type="Proteomes" id="UP000024635"/>
    </source>
</evidence>
<proteinExistence type="predicted"/>
<reference evidence="2" key="1">
    <citation type="journal article" date="2015" name="Nat. Genet.">
        <title>The genome and transcriptome of the zoonotic hookworm Ancylostoma ceylanicum identify infection-specific gene families.</title>
        <authorList>
            <person name="Schwarz E.M."/>
            <person name="Hu Y."/>
            <person name="Antoshechkin I."/>
            <person name="Miller M.M."/>
            <person name="Sternberg P.W."/>
            <person name="Aroian R.V."/>
        </authorList>
    </citation>
    <scope>NUCLEOTIDE SEQUENCE</scope>
    <source>
        <strain evidence="2">HY135</strain>
    </source>
</reference>
<accession>A0A016TUB3</accession>